<organism evidence="1 2">
    <name type="scientific">Ixodes persulcatus</name>
    <name type="common">Taiga tick</name>
    <dbReference type="NCBI Taxonomy" id="34615"/>
    <lineage>
        <taxon>Eukaryota</taxon>
        <taxon>Metazoa</taxon>
        <taxon>Ecdysozoa</taxon>
        <taxon>Arthropoda</taxon>
        <taxon>Chelicerata</taxon>
        <taxon>Arachnida</taxon>
        <taxon>Acari</taxon>
        <taxon>Parasitiformes</taxon>
        <taxon>Ixodida</taxon>
        <taxon>Ixodoidea</taxon>
        <taxon>Ixodidae</taxon>
        <taxon>Ixodinae</taxon>
        <taxon>Ixodes</taxon>
    </lineage>
</organism>
<dbReference type="EMBL" id="JABSTQ010009581">
    <property type="protein sequence ID" value="KAG0427917.1"/>
    <property type="molecule type" value="Genomic_DNA"/>
</dbReference>
<accession>A0AC60Q2Q7</accession>
<name>A0AC60Q2Q7_IXOPE</name>
<protein>
    <submittedName>
        <fullName evidence="1">Uncharacterized protein</fullName>
    </submittedName>
</protein>
<keyword evidence="2" id="KW-1185">Reference proteome</keyword>
<comment type="caution">
    <text evidence="1">The sequence shown here is derived from an EMBL/GenBank/DDBJ whole genome shotgun (WGS) entry which is preliminary data.</text>
</comment>
<sequence>MSFQLVSGALVSRGRGRSRGGIGWNTGGVHVCETCGKSFSSLGNMRKHALIHTGLKPYQCPQCGRRFLLKHHLQKHLGTVHARMA</sequence>
<gene>
    <name evidence="1" type="ORF">HPB47_025061</name>
</gene>
<evidence type="ECO:0000313" key="2">
    <source>
        <dbReference type="Proteomes" id="UP000805193"/>
    </source>
</evidence>
<dbReference type="Proteomes" id="UP000805193">
    <property type="component" value="Unassembled WGS sequence"/>
</dbReference>
<proteinExistence type="predicted"/>
<reference evidence="1 2" key="1">
    <citation type="journal article" date="2020" name="Cell">
        <title>Large-Scale Comparative Analyses of Tick Genomes Elucidate Their Genetic Diversity and Vector Capacities.</title>
        <authorList>
            <consortium name="Tick Genome and Microbiome Consortium (TIGMIC)"/>
            <person name="Jia N."/>
            <person name="Wang J."/>
            <person name="Shi W."/>
            <person name="Du L."/>
            <person name="Sun Y."/>
            <person name="Zhan W."/>
            <person name="Jiang J.F."/>
            <person name="Wang Q."/>
            <person name="Zhang B."/>
            <person name="Ji P."/>
            <person name="Bell-Sakyi L."/>
            <person name="Cui X.M."/>
            <person name="Yuan T.T."/>
            <person name="Jiang B.G."/>
            <person name="Yang W.F."/>
            <person name="Lam T.T."/>
            <person name="Chang Q.C."/>
            <person name="Ding S.J."/>
            <person name="Wang X.J."/>
            <person name="Zhu J.G."/>
            <person name="Ruan X.D."/>
            <person name="Zhao L."/>
            <person name="Wei J.T."/>
            <person name="Ye R.Z."/>
            <person name="Que T.C."/>
            <person name="Du C.H."/>
            <person name="Zhou Y.H."/>
            <person name="Cheng J.X."/>
            <person name="Dai P.F."/>
            <person name="Guo W.B."/>
            <person name="Han X.H."/>
            <person name="Huang E.J."/>
            <person name="Li L.F."/>
            <person name="Wei W."/>
            <person name="Gao Y.C."/>
            <person name="Liu J.Z."/>
            <person name="Shao H.Z."/>
            <person name="Wang X."/>
            <person name="Wang C.C."/>
            <person name="Yang T.C."/>
            <person name="Huo Q.B."/>
            <person name="Li W."/>
            <person name="Chen H.Y."/>
            <person name="Chen S.E."/>
            <person name="Zhou L.G."/>
            <person name="Ni X.B."/>
            <person name="Tian J.H."/>
            <person name="Sheng Y."/>
            <person name="Liu T."/>
            <person name="Pan Y.S."/>
            <person name="Xia L.Y."/>
            <person name="Li J."/>
            <person name="Zhao F."/>
            <person name="Cao W.C."/>
        </authorList>
    </citation>
    <scope>NUCLEOTIDE SEQUENCE [LARGE SCALE GENOMIC DNA]</scope>
    <source>
        <strain evidence="1">Iper-2018</strain>
    </source>
</reference>
<evidence type="ECO:0000313" key="1">
    <source>
        <dbReference type="EMBL" id="KAG0427917.1"/>
    </source>
</evidence>